<evidence type="ECO:0000313" key="3">
    <source>
        <dbReference type="Proteomes" id="UP000837857"/>
    </source>
</evidence>
<evidence type="ECO:0000256" key="1">
    <source>
        <dbReference type="SAM" id="MobiDB-lite"/>
    </source>
</evidence>
<evidence type="ECO:0000313" key="2">
    <source>
        <dbReference type="EMBL" id="CAH2035790.1"/>
    </source>
</evidence>
<accession>A0ABN8HPN1</accession>
<sequence length="158" mass="17373">MEYQHPQPVQPLGPPAPPPQLLPPAPPPPLPTLPQLQHGHVQDDDRWSQYHIWRQHVFVNGQCSQPAGGRVALAHFLQRTPSAAAPKEKVRDRTLTTRLQRKFSAVDGAGGHRSFRQAGSPLFLVINSSVAAHFHSEYLGKSVDLFATFTPPAPRPAP</sequence>
<feature type="region of interest" description="Disordered" evidence="1">
    <location>
        <begin position="1"/>
        <end position="41"/>
    </location>
</feature>
<reference evidence="2" key="1">
    <citation type="submission" date="2022-03" db="EMBL/GenBank/DDBJ databases">
        <authorList>
            <person name="Martin H S."/>
        </authorList>
    </citation>
    <scope>NUCLEOTIDE SEQUENCE</scope>
</reference>
<organism evidence="2 3">
    <name type="scientific">Iphiclides podalirius</name>
    <name type="common">scarce swallowtail</name>
    <dbReference type="NCBI Taxonomy" id="110791"/>
    <lineage>
        <taxon>Eukaryota</taxon>
        <taxon>Metazoa</taxon>
        <taxon>Ecdysozoa</taxon>
        <taxon>Arthropoda</taxon>
        <taxon>Hexapoda</taxon>
        <taxon>Insecta</taxon>
        <taxon>Pterygota</taxon>
        <taxon>Neoptera</taxon>
        <taxon>Endopterygota</taxon>
        <taxon>Lepidoptera</taxon>
        <taxon>Glossata</taxon>
        <taxon>Ditrysia</taxon>
        <taxon>Papilionoidea</taxon>
        <taxon>Papilionidae</taxon>
        <taxon>Papilioninae</taxon>
        <taxon>Iphiclides</taxon>
    </lineage>
</organism>
<dbReference type="Proteomes" id="UP000837857">
    <property type="component" value="Chromosome 1"/>
</dbReference>
<feature type="non-terminal residue" evidence="2">
    <location>
        <position position="1"/>
    </location>
</feature>
<proteinExistence type="predicted"/>
<name>A0ABN8HPN1_9NEOP</name>
<dbReference type="EMBL" id="OW152813">
    <property type="protein sequence ID" value="CAH2035790.1"/>
    <property type="molecule type" value="Genomic_DNA"/>
</dbReference>
<gene>
    <name evidence="2" type="ORF">IPOD504_LOCUS703</name>
</gene>
<protein>
    <submittedName>
        <fullName evidence="2">Uncharacterized protein</fullName>
    </submittedName>
</protein>
<keyword evidence="3" id="KW-1185">Reference proteome</keyword>
<feature type="compositionally biased region" description="Pro residues" evidence="1">
    <location>
        <begin position="8"/>
        <end position="32"/>
    </location>
</feature>